<dbReference type="Gene3D" id="1.20.1600.10">
    <property type="entry name" value="Outer membrane efflux proteins (OEP)"/>
    <property type="match status" value="1"/>
</dbReference>
<reference evidence="8 9" key="1">
    <citation type="submission" date="2019-12" db="EMBL/GenBank/DDBJ databases">
        <title>Chitinophaga sp. strain ysch24 (GDMCC 1.1355), whole genome shotgun sequence.</title>
        <authorList>
            <person name="Zhang X."/>
        </authorList>
    </citation>
    <scope>NUCLEOTIDE SEQUENCE [LARGE SCALE GENOMIC DNA]</scope>
    <source>
        <strain evidence="9">ysch24</strain>
    </source>
</reference>
<sequence length="450" mass="50684">MSTNIIKHLLFIMLGLTISYTGSGQDKVLDNYIQEAFSHNQGLQQQGFQLEKSLYALKEAKSMFYPQIGLQGSYTKADGGRTIDLPLGDLLNGAYSTLNQLTNSERFPQLKNQTVLLNPDNFYDAHIRTSMPLVNTEIWYAQKIRKESISLQQATVNVYKRSLVKEIKTAYYQYYQACKAVDIYNTNLLQVQENIRVNTSFVTNGVTNTTALTRARAEQQKVTAAITDAGNKQKNAQAYFNFLLNRPLSTPVIMDSTAFVATEVVPGNAPVVREELLQLTQQEKVASLVYKQSKSYLVPKLSTYLDLGSQAFNWKVNSQSRYYMWGVNLQWDLFSAGQRKHKAAQAAADIKVIQAAYNETNNSLQLEQQVAENNFHTAVANYKSAEQQLQLSEKYYTDQSKVYKAGQLLYIELLDAQNQLTSARLQLSVALAAVQTALADIERTQASYKL</sequence>
<keyword evidence="5" id="KW-0812">Transmembrane</keyword>
<dbReference type="Proteomes" id="UP000461730">
    <property type="component" value="Unassembled WGS sequence"/>
</dbReference>
<dbReference type="InterPro" id="IPR003423">
    <property type="entry name" value="OMP_efflux"/>
</dbReference>
<evidence type="ECO:0000256" key="7">
    <source>
        <dbReference type="ARBA" id="ARBA00023237"/>
    </source>
</evidence>
<dbReference type="Pfam" id="PF02321">
    <property type="entry name" value="OEP"/>
    <property type="match status" value="2"/>
</dbReference>
<evidence type="ECO:0000256" key="2">
    <source>
        <dbReference type="ARBA" id="ARBA00007613"/>
    </source>
</evidence>
<accession>A0A7K1UAA8</accession>
<dbReference type="GO" id="GO:0015562">
    <property type="term" value="F:efflux transmembrane transporter activity"/>
    <property type="evidence" value="ECO:0007669"/>
    <property type="project" value="InterPro"/>
</dbReference>
<dbReference type="SUPFAM" id="SSF56954">
    <property type="entry name" value="Outer membrane efflux proteins (OEP)"/>
    <property type="match status" value="1"/>
</dbReference>
<keyword evidence="6" id="KW-0472">Membrane</keyword>
<gene>
    <name evidence="8" type="ORF">GO493_23645</name>
</gene>
<dbReference type="InterPro" id="IPR051906">
    <property type="entry name" value="TolC-like"/>
</dbReference>
<keyword evidence="4" id="KW-1134">Transmembrane beta strand</keyword>
<dbReference type="RefSeq" id="WP_157308708.1">
    <property type="nucleotide sequence ID" value="NZ_WRXN01000012.1"/>
</dbReference>
<dbReference type="EMBL" id="WRXN01000012">
    <property type="protein sequence ID" value="MVT11283.1"/>
    <property type="molecule type" value="Genomic_DNA"/>
</dbReference>
<evidence type="ECO:0000313" key="9">
    <source>
        <dbReference type="Proteomes" id="UP000461730"/>
    </source>
</evidence>
<evidence type="ECO:0000256" key="3">
    <source>
        <dbReference type="ARBA" id="ARBA00022448"/>
    </source>
</evidence>
<evidence type="ECO:0000256" key="5">
    <source>
        <dbReference type="ARBA" id="ARBA00022692"/>
    </source>
</evidence>
<evidence type="ECO:0000313" key="8">
    <source>
        <dbReference type="EMBL" id="MVT11283.1"/>
    </source>
</evidence>
<keyword evidence="3" id="KW-0813">Transport</keyword>
<evidence type="ECO:0000256" key="6">
    <source>
        <dbReference type="ARBA" id="ARBA00023136"/>
    </source>
</evidence>
<dbReference type="PANTHER" id="PTHR30026:SF20">
    <property type="entry name" value="OUTER MEMBRANE PROTEIN TOLC"/>
    <property type="match status" value="1"/>
</dbReference>
<name>A0A7K1UAA8_9BACT</name>
<dbReference type="GO" id="GO:1990281">
    <property type="term" value="C:efflux pump complex"/>
    <property type="evidence" value="ECO:0007669"/>
    <property type="project" value="TreeGrafter"/>
</dbReference>
<comment type="caution">
    <text evidence="8">The sequence shown here is derived from an EMBL/GenBank/DDBJ whole genome shotgun (WGS) entry which is preliminary data.</text>
</comment>
<dbReference type="AlphaFoldDB" id="A0A7K1UAA8"/>
<proteinExistence type="inferred from homology"/>
<keyword evidence="9" id="KW-1185">Reference proteome</keyword>
<dbReference type="GO" id="GO:0009279">
    <property type="term" value="C:cell outer membrane"/>
    <property type="evidence" value="ECO:0007669"/>
    <property type="project" value="UniProtKB-SubCell"/>
</dbReference>
<comment type="similarity">
    <text evidence="2">Belongs to the outer membrane factor (OMF) (TC 1.B.17) family.</text>
</comment>
<keyword evidence="7" id="KW-0998">Cell outer membrane</keyword>
<evidence type="ECO:0000256" key="4">
    <source>
        <dbReference type="ARBA" id="ARBA00022452"/>
    </source>
</evidence>
<organism evidence="8 9">
    <name type="scientific">Chitinophaga tropicalis</name>
    <dbReference type="NCBI Taxonomy" id="2683588"/>
    <lineage>
        <taxon>Bacteria</taxon>
        <taxon>Pseudomonadati</taxon>
        <taxon>Bacteroidota</taxon>
        <taxon>Chitinophagia</taxon>
        <taxon>Chitinophagales</taxon>
        <taxon>Chitinophagaceae</taxon>
        <taxon>Chitinophaga</taxon>
    </lineage>
</organism>
<dbReference type="GO" id="GO:0015288">
    <property type="term" value="F:porin activity"/>
    <property type="evidence" value="ECO:0007669"/>
    <property type="project" value="TreeGrafter"/>
</dbReference>
<dbReference type="PANTHER" id="PTHR30026">
    <property type="entry name" value="OUTER MEMBRANE PROTEIN TOLC"/>
    <property type="match status" value="1"/>
</dbReference>
<protein>
    <submittedName>
        <fullName evidence="8">TolC family protein</fullName>
    </submittedName>
</protein>
<evidence type="ECO:0000256" key="1">
    <source>
        <dbReference type="ARBA" id="ARBA00004442"/>
    </source>
</evidence>
<comment type="subcellular location">
    <subcellularLocation>
        <location evidence="1">Cell outer membrane</location>
    </subcellularLocation>
</comment>